<dbReference type="EMBL" id="ODYU01003958">
    <property type="protein sequence ID" value="SOQ43353.1"/>
    <property type="molecule type" value="Genomic_DNA"/>
</dbReference>
<proteinExistence type="predicted"/>
<gene>
    <name evidence="1" type="ORF">SFRICE_022662</name>
</gene>
<dbReference type="AlphaFoldDB" id="A0A2H1VR81"/>
<reference evidence="1" key="1">
    <citation type="submission" date="2016-07" db="EMBL/GenBank/DDBJ databases">
        <authorList>
            <person name="Bretaudeau A."/>
        </authorList>
    </citation>
    <scope>NUCLEOTIDE SEQUENCE</scope>
    <source>
        <strain evidence="1">Rice</strain>
        <tissue evidence="1">Whole body</tissue>
    </source>
</reference>
<protein>
    <submittedName>
        <fullName evidence="1">SFRICE_022662</fullName>
    </submittedName>
</protein>
<accession>A0A2H1VR81</accession>
<evidence type="ECO:0000313" key="1">
    <source>
        <dbReference type="EMBL" id="SOQ43353.1"/>
    </source>
</evidence>
<organism evidence="1">
    <name type="scientific">Spodoptera frugiperda</name>
    <name type="common">Fall armyworm</name>
    <dbReference type="NCBI Taxonomy" id="7108"/>
    <lineage>
        <taxon>Eukaryota</taxon>
        <taxon>Metazoa</taxon>
        <taxon>Ecdysozoa</taxon>
        <taxon>Arthropoda</taxon>
        <taxon>Hexapoda</taxon>
        <taxon>Insecta</taxon>
        <taxon>Pterygota</taxon>
        <taxon>Neoptera</taxon>
        <taxon>Endopterygota</taxon>
        <taxon>Lepidoptera</taxon>
        <taxon>Glossata</taxon>
        <taxon>Ditrysia</taxon>
        <taxon>Noctuoidea</taxon>
        <taxon>Noctuidae</taxon>
        <taxon>Amphipyrinae</taxon>
        <taxon>Spodoptera</taxon>
    </lineage>
</organism>
<name>A0A2H1VR81_SPOFR</name>
<sequence length="152" mass="17410">MSLSGSDKTSGPPQLRIGAIVIYYAQTNPLRSFKDLSIQRDIGTEKETLFYTISGGNGLSYDICFLWKDSCYGCMIWIASLLSIHRILELRIFLTHIAVRQSPRRVSRNAAHEHEPLAWLETSRVPRQNVTRKNIQCSLPPWVRRVEVSDSY</sequence>